<gene>
    <name evidence="2" type="ORF">R3P38DRAFT_2784806</name>
</gene>
<dbReference type="EMBL" id="JAWWNJ010000047">
    <property type="protein sequence ID" value="KAK7017843.1"/>
    <property type="molecule type" value="Genomic_DNA"/>
</dbReference>
<reference evidence="2 3" key="1">
    <citation type="journal article" date="2024" name="J Genomics">
        <title>Draft genome sequencing and assembly of Favolaschia claudopus CIRM-BRFM 2984 isolated from oak limbs.</title>
        <authorList>
            <person name="Navarro D."/>
            <person name="Drula E."/>
            <person name="Chaduli D."/>
            <person name="Cazenave R."/>
            <person name="Ahrendt S."/>
            <person name="Wang J."/>
            <person name="Lipzen A."/>
            <person name="Daum C."/>
            <person name="Barry K."/>
            <person name="Grigoriev I.V."/>
            <person name="Favel A."/>
            <person name="Rosso M.N."/>
            <person name="Martin F."/>
        </authorList>
    </citation>
    <scope>NUCLEOTIDE SEQUENCE [LARGE SCALE GENOMIC DNA]</scope>
    <source>
        <strain evidence="2 3">CIRM-BRFM 2984</strain>
    </source>
</reference>
<keyword evidence="3" id="KW-1185">Reference proteome</keyword>
<accession>A0AAW0AWL9</accession>
<evidence type="ECO:0000313" key="3">
    <source>
        <dbReference type="Proteomes" id="UP001362999"/>
    </source>
</evidence>
<organism evidence="2 3">
    <name type="scientific">Favolaschia claudopus</name>
    <dbReference type="NCBI Taxonomy" id="2862362"/>
    <lineage>
        <taxon>Eukaryota</taxon>
        <taxon>Fungi</taxon>
        <taxon>Dikarya</taxon>
        <taxon>Basidiomycota</taxon>
        <taxon>Agaricomycotina</taxon>
        <taxon>Agaricomycetes</taxon>
        <taxon>Agaricomycetidae</taxon>
        <taxon>Agaricales</taxon>
        <taxon>Marasmiineae</taxon>
        <taxon>Mycenaceae</taxon>
        <taxon>Favolaschia</taxon>
    </lineage>
</organism>
<dbReference type="AlphaFoldDB" id="A0AAW0AWL9"/>
<name>A0AAW0AWL9_9AGAR</name>
<comment type="caution">
    <text evidence="2">The sequence shown here is derived from an EMBL/GenBank/DDBJ whole genome shotgun (WGS) entry which is preliminary data.</text>
</comment>
<dbReference type="Proteomes" id="UP001362999">
    <property type="component" value="Unassembled WGS sequence"/>
</dbReference>
<feature type="region of interest" description="Disordered" evidence="1">
    <location>
        <begin position="224"/>
        <end position="247"/>
    </location>
</feature>
<evidence type="ECO:0000256" key="1">
    <source>
        <dbReference type="SAM" id="MobiDB-lite"/>
    </source>
</evidence>
<protein>
    <submittedName>
        <fullName evidence="2">Uncharacterized protein</fullName>
    </submittedName>
</protein>
<proteinExistence type="predicted"/>
<evidence type="ECO:0000313" key="2">
    <source>
        <dbReference type="EMBL" id="KAK7017843.1"/>
    </source>
</evidence>
<sequence length="247" mass="27842">MSEVKCALRFERGGVSMKPARGEAKNWVLGWWNYDVMEVKGRDHGWGTVLWNGGFEWFIAELFNKGESAMEEEEAKEKDTASVMVRTPVRTGNWWHERNVQLIYSSPFATDPGCLVLVGRVGPGSVSGLGHGRLFIRVRLDVGDRRALWGGNLLRPSDLLARRWFPTHHESRRTDLSLVNETSSGSRTKKETRNIPDEIICGIKKRANGTRTEDQITMCKEAIKGELHSHGPRKTRRNGVGAKNSNT</sequence>